<dbReference type="PANTHER" id="PTHR32097:SF3">
    <property type="entry name" value="TELLURITE RESISTANCE PROTEIN"/>
    <property type="match status" value="1"/>
</dbReference>
<dbReference type="KEGG" id="tput:QJT81_10890"/>
<name>A0AA95HIR9_9GAMM</name>
<evidence type="ECO:0000313" key="3">
    <source>
        <dbReference type="EMBL" id="WGZ96433.1"/>
    </source>
</evidence>
<reference evidence="3" key="1">
    <citation type="journal article" date="2023" name="Int. J. Mol. Sci.">
        <title>Metagenomics Revealed a New Genus 'Candidatus Thiocaldithrix dubininis' gen. nov., sp. nov. and a New Species 'Candidatus Thiothrix putei' sp. nov. in the Family Thiotrichaceae, Some Members of Which Have Traits of Both Na+- and H+-Motive Energetics.</title>
        <authorList>
            <person name="Ravin N.V."/>
            <person name="Muntyan M.S."/>
            <person name="Smolyakov D.D."/>
            <person name="Rudenko T.S."/>
            <person name="Beletsky A.V."/>
            <person name="Mardanov A.V."/>
            <person name="Grabovich M.Y."/>
        </authorList>
    </citation>
    <scope>NUCLEOTIDE SEQUENCE</scope>
    <source>
        <strain evidence="3">GKL-02</strain>
    </source>
</reference>
<keyword evidence="1" id="KW-0778">Tellurium resistance</keyword>
<dbReference type="InterPro" id="IPR051324">
    <property type="entry name" value="Stress/Tellurium_Resist"/>
</dbReference>
<dbReference type="Pfam" id="PF02342">
    <property type="entry name" value="TerD"/>
    <property type="match status" value="1"/>
</dbReference>
<feature type="domain" description="TerD" evidence="2">
    <location>
        <begin position="37"/>
        <end position="189"/>
    </location>
</feature>
<dbReference type="InterPro" id="IPR003325">
    <property type="entry name" value="TerD"/>
</dbReference>
<reference evidence="3" key="2">
    <citation type="submission" date="2023-04" db="EMBL/GenBank/DDBJ databases">
        <authorList>
            <person name="Beletskiy A.V."/>
            <person name="Mardanov A.V."/>
            <person name="Ravin N.V."/>
        </authorList>
    </citation>
    <scope>NUCLEOTIDE SEQUENCE</scope>
    <source>
        <strain evidence="3">GKL-02</strain>
    </source>
</reference>
<dbReference type="PIRSF" id="PIRSF037118">
    <property type="entry name" value="Tellurite_resistance_TerA"/>
    <property type="match status" value="1"/>
</dbReference>
<proteinExistence type="predicted"/>
<dbReference type="InterPro" id="IPR017115">
    <property type="entry name" value="Tellurite_resistance_TerA"/>
</dbReference>
<dbReference type="AlphaFoldDB" id="A0AA95HIR9"/>
<accession>A0AA95HIR9</accession>
<organism evidence="3">
    <name type="scientific">Candidatus Thiothrix putei</name>
    <dbReference type="NCBI Taxonomy" id="3080811"/>
    <lineage>
        <taxon>Bacteria</taxon>
        <taxon>Pseudomonadati</taxon>
        <taxon>Pseudomonadota</taxon>
        <taxon>Gammaproteobacteria</taxon>
        <taxon>Thiotrichales</taxon>
        <taxon>Thiotrichaceae</taxon>
        <taxon>Thiothrix</taxon>
    </lineage>
</organism>
<dbReference type="Gene3D" id="2.60.60.30">
    <property type="entry name" value="sav2460 like domains"/>
    <property type="match status" value="2"/>
</dbReference>
<evidence type="ECO:0000256" key="1">
    <source>
        <dbReference type="ARBA" id="ARBA00022686"/>
    </source>
</evidence>
<dbReference type="CDD" id="cd06974">
    <property type="entry name" value="TerD_like"/>
    <property type="match status" value="2"/>
</dbReference>
<dbReference type="GO" id="GO:0046690">
    <property type="term" value="P:response to tellurium ion"/>
    <property type="evidence" value="ECO:0007669"/>
    <property type="project" value="UniProtKB-KW"/>
</dbReference>
<dbReference type="PANTHER" id="PTHR32097">
    <property type="entry name" value="CAMP-BINDING PROTEIN 1-RELATED"/>
    <property type="match status" value="1"/>
</dbReference>
<gene>
    <name evidence="3" type="ORF">QJT81_10890</name>
</gene>
<dbReference type="EMBL" id="CP124756">
    <property type="protein sequence ID" value="WGZ96433.1"/>
    <property type="molecule type" value="Genomic_DNA"/>
</dbReference>
<dbReference type="Proteomes" id="UP001301326">
    <property type="component" value="Chromosome"/>
</dbReference>
<protein>
    <submittedName>
        <fullName evidence="3">TerD family protein</fullName>
    </submittedName>
</protein>
<sequence length="422" mass="45252">MSVTQLVAGANCPVPREKLHVEVLLSPAQVSVPREKLHVEVLLSPAQVSGAEVDISAFALTANGKVRGDDDMVFYGQPRPGNGSVAFVGNSAGRAEFAVDLPNVLAGTEKIAFTATIHENRTNFGAFTNLQVTVKNAAGQAVLQATLPANGMVESALILGELYLRQGAWKFRAVGQGFAGGLKPLAEHFGVEISDPTPAAAPPVTPPPAPAKKPISLSKVTLDKAKPRVSLEKKTEGFGEIRINLNWNRGQAPAAKSGGLLGGLFGGSNKGMDLDVGCLYEQRDGTISAIQALGNRFGSFRSDPYIELKGDDRTGAISEGEWLHINGQQWQTFKRILVYAFIYEGAPNWAQTDGVVTIYVPNEPPLEIRLTEGSNSLGMCAVLVLENVNGALQVNREVRYFKGHQEMDQAYHWGLNWRAGAK</sequence>
<evidence type="ECO:0000259" key="2">
    <source>
        <dbReference type="Pfam" id="PF02342"/>
    </source>
</evidence>